<dbReference type="KEGG" id="mmob:F6R98_10600"/>
<proteinExistence type="predicted"/>
<name>A0A5Q0BLL2_9GAMM</name>
<dbReference type="AlphaFoldDB" id="A0A5Q0BLL2"/>
<evidence type="ECO:0000313" key="1">
    <source>
        <dbReference type="EMBL" id="QFY43008.1"/>
    </source>
</evidence>
<dbReference type="OrthoDB" id="5577689at2"/>
<reference evidence="1 2" key="1">
    <citation type="submission" date="2019-09" db="EMBL/GenBank/DDBJ databases">
        <title>Ecophysiology of the spiral-shaped methanotroph Methylospira mobilis as revealed by the complete genome sequence.</title>
        <authorList>
            <person name="Oshkin I.Y."/>
            <person name="Dedysh S.N."/>
            <person name="Miroshnikov K."/>
            <person name="Danilova O.V."/>
            <person name="Hakobyan A."/>
            <person name="Liesack W."/>
        </authorList>
    </citation>
    <scope>NUCLEOTIDE SEQUENCE [LARGE SCALE GENOMIC DNA]</scope>
    <source>
        <strain evidence="1 2">Shm1</strain>
    </source>
</reference>
<protein>
    <submittedName>
        <fullName evidence="1">Uncharacterized protein</fullName>
    </submittedName>
</protein>
<keyword evidence="2" id="KW-1185">Reference proteome</keyword>
<dbReference type="Proteomes" id="UP000325755">
    <property type="component" value="Chromosome"/>
</dbReference>
<organism evidence="1 2">
    <name type="scientific">Candidatus Methylospira mobilis</name>
    <dbReference type="NCBI Taxonomy" id="1808979"/>
    <lineage>
        <taxon>Bacteria</taxon>
        <taxon>Pseudomonadati</taxon>
        <taxon>Pseudomonadota</taxon>
        <taxon>Gammaproteobacteria</taxon>
        <taxon>Methylococcales</taxon>
        <taxon>Methylococcaceae</taxon>
        <taxon>Candidatus Methylospira</taxon>
    </lineage>
</organism>
<gene>
    <name evidence="1" type="ORF">F6R98_10600</name>
</gene>
<accession>A0A5Q0BLL2</accession>
<dbReference type="EMBL" id="CP044205">
    <property type="protein sequence ID" value="QFY43008.1"/>
    <property type="molecule type" value="Genomic_DNA"/>
</dbReference>
<sequence>MSILFFTLIGASGLIAHWCKRWLREQTTASLLDYYLKYNRRATAATAITFSGALFGFLSSSPELTPVTAYAVFLTGYGIDSAINAE</sequence>
<evidence type="ECO:0000313" key="2">
    <source>
        <dbReference type="Proteomes" id="UP000325755"/>
    </source>
</evidence>
<dbReference type="InParanoid" id="A0A5Q0BLL2"/>
<dbReference type="RefSeq" id="WP_153248996.1">
    <property type="nucleotide sequence ID" value="NZ_CP044205.1"/>
</dbReference>